<feature type="compositionally biased region" description="Low complexity" evidence="1">
    <location>
        <begin position="482"/>
        <end position="493"/>
    </location>
</feature>
<feature type="compositionally biased region" description="Pro residues" evidence="1">
    <location>
        <begin position="194"/>
        <end position="204"/>
    </location>
</feature>
<feature type="compositionally biased region" description="Pro residues" evidence="1">
    <location>
        <begin position="368"/>
        <end position="402"/>
    </location>
</feature>
<dbReference type="SMART" id="SM00460">
    <property type="entry name" value="TGc"/>
    <property type="match status" value="1"/>
</dbReference>
<reference evidence="3 4" key="1">
    <citation type="journal article" date="2016" name="Genome Biol. Evol.">
        <title>Divergent and convergent evolution of fungal pathogenicity.</title>
        <authorList>
            <person name="Shang Y."/>
            <person name="Xiao G."/>
            <person name="Zheng P."/>
            <person name="Cen K."/>
            <person name="Zhan S."/>
            <person name="Wang C."/>
        </authorList>
    </citation>
    <scope>NUCLEOTIDE SEQUENCE [LARGE SCALE GENOMIC DNA]</scope>
    <source>
        <strain evidence="3 4">ARSEF 7405</strain>
    </source>
</reference>
<dbReference type="EMBL" id="AZGZ01000008">
    <property type="protein sequence ID" value="KZZ93536.1"/>
    <property type="molecule type" value="Genomic_DNA"/>
</dbReference>
<keyword evidence="4" id="KW-1185">Reference proteome</keyword>
<organism evidence="3 4">
    <name type="scientific">Ascosphaera apis ARSEF 7405</name>
    <dbReference type="NCBI Taxonomy" id="392613"/>
    <lineage>
        <taxon>Eukaryota</taxon>
        <taxon>Fungi</taxon>
        <taxon>Dikarya</taxon>
        <taxon>Ascomycota</taxon>
        <taxon>Pezizomycotina</taxon>
        <taxon>Eurotiomycetes</taxon>
        <taxon>Eurotiomycetidae</taxon>
        <taxon>Onygenales</taxon>
        <taxon>Ascosphaeraceae</taxon>
        <taxon>Ascosphaera</taxon>
    </lineage>
</organism>
<evidence type="ECO:0000256" key="1">
    <source>
        <dbReference type="SAM" id="MobiDB-lite"/>
    </source>
</evidence>
<sequence length="914" mass="96521">MAHYDDGIDDSSSAAPLSLRDRIAALNSQQSSPISPSPSGSVSASASGSVRSGPPPIKPKPKPALPGKKPVLRSQPSVQLQSTNSAGQTTGIVTGGGGGGQAYENVSPWANGDGNGNGSAGYIPAQSQPQEPVVPALGQPWQPQQPSARPPSYDTATSVPSPMPSKPALPPRLPPRSDASNGIPQPAAGSWSVPPQPSLPPRFPPRSTTASTPSLTVNDAGDYSAPPQEPVTPRRSNTAAAAASRLKSPNVKGRGKGGAFKGAAPGEAKRVAAPAWGEAVLPPLPPKKTSQKDISSARSDGGGGGGGGGSGMLSPPRGGRDSSATTPSSPVHTFEGGGTGRGMVIPPVRTIDSPSRSRSRSTVRSRSPAPPPPMPSRSPIPSQQPPYLTPAPSIPTPMPMPTPTQDQSEYALGMSRPAMARMGSKLQNANVPPSLASSPYGQDIARAKSAASFANQASSVMNRAPPGMVDSIGQQMGGLNLGGQQQQQQQQQMAPPPVPVASKPPIPMATKPNMNAPSPVPTPAPAPVPTPQSQVQMQAPVQGCMTCRDFSAPDQHAARYPRETLPTSDLAWLATELTAPFPSPTDKARALFTWMHHNIYYDVNAFFGGNVRGMKPEDTFASGLAVCDGYSGLYMTLAQYAGLECRKLSGHGKGYGYRPLNPGEPLPQPSAGHAWNAVRIDGGEWKLIDSTWGAGHVNSDKTYSKSFHEDYFTMSNEEFSLKHFPLTNGRPAPDGDFYFSAGMKPPTWEQYIQINPDAPTGVERPVIYSNVKENHGIGKFTIQPGKNIDVSTSHPQPIRFQFALQCPHWSLQRHTKKSAPYVFIFIAKGPDGNQSEYIPFNHWKSGSEDGSGDMWYADVEDPRVLGPPGNKLVMFAVTSFGEWKDARGLTREEFLRGVGKVGMGFQGVLEWKLV</sequence>
<feature type="compositionally biased region" description="Gly residues" evidence="1">
    <location>
        <begin position="300"/>
        <end position="311"/>
    </location>
</feature>
<feature type="region of interest" description="Disordered" evidence="1">
    <location>
        <begin position="473"/>
        <end position="532"/>
    </location>
</feature>
<feature type="compositionally biased region" description="Pro residues" evidence="1">
    <location>
        <begin position="518"/>
        <end position="530"/>
    </location>
</feature>
<dbReference type="Gene3D" id="3.10.620.30">
    <property type="match status" value="1"/>
</dbReference>
<dbReference type="AlphaFoldDB" id="A0A168A6Q9"/>
<dbReference type="PANTHER" id="PTHR46333">
    <property type="entry name" value="CYTOKINESIS PROTEIN 3"/>
    <property type="match status" value="1"/>
</dbReference>
<dbReference type="InterPro" id="IPR002931">
    <property type="entry name" value="Transglutaminase-like"/>
</dbReference>
<feature type="compositionally biased region" description="Polar residues" evidence="1">
    <location>
        <begin position="74"/>
        <end position="86"/>
    </location>
</feature>
<feature type="region of interest" description="Disordered" evidence="1">
    <location>
        <begin position="1"/>
        <end position="408"/>
    </location>
</feature>
<gene>
    <name evidence="3" type="ORF">AAP_02328</name>
</gene>
<feature type="compositionally biased region" description="Pro residues" evidence="1">
    <location>
        <begin position="494"/>
        <end position="507"/>
    </location>
</feature>
<dbReference type="OrthoDB" id="6129702at2759"/>
<feature type="compositionally biased region" description="Polar residues" evidence="1">
    <location>
        <begin position="208"/>
        <end position="217"/>
    </location>
</feature>
<proteinExistence type="predicted"/>
<feature type="compositionally biased region" description="Pro residues" evidence="1">
    <location>
        <begin position="53"/>
        <end position="64"/>
    </location>
</feature>
<feature type="compositionally biased region" description="Pro residues" evidence="1">
    <location>
        <begin position="161"/>
        <end position="174"/>
    </location>
</feature>
<feature type="compositionally biased region" description="Polar residues" evidence="1">
    <location>
        <begin position="322"/>
        <end position="331"/>
    </location>
</feature>
<feature type="domain" description="Transglutaminase-like" evidence="2">
    <location>
        <begin position="619"/>
        <end position="692"/>
    </location>
</feature>
<dbReference type="Proteomes" id="UP000242877">
    <property type="component" value="Unassembled WGS sequence"/>
</dbReference>
<dbReference type="GO" id="GO:0005737">
    <property type="term" value="C:cytoplasm"/>
    <property type="evidence" value="ECO:0007669"/>
    <property type="project" value="TreeGrafter"/>
</dbReference>
<dbReference type="SUPFAM" id="SSF54001">
    <property type="entry name" value="Cysteine proteinases"/>
    <property type="match status" value="1"/>
</dbReference>
<evidence type="ECO:0000313" key="3">
    <source>
        <dbReference type="EMBL" id="KZZ93536.1"/>
    </source>
</evidence>
<comment type="caution">
    <text evidence="3">The sequence shown here is derived from an EMBL/GenBank/DDBJ whole genome shotgun (WGS) entry which is preliminary data.</text>
</comment>
<dbReference type="VEuPathDB" id="FungiDB:AAP_02328"/>
<accession>A0A168A6Q9</accession>
<name>A0A168A6Q9_9EURO</name>
<protein>
    <submittedName>
        <fullName evidence="3">Transglutaminase-like protein</fullName>
    </submittedName>
</protein>
<evidence type="ECO:0000259" key="2">
    <source>
        <dbReference type="SMART" id="SM00460"/>
    </source>
</evidence>
<dbReference type="InterPro" id="IPR052557">
    <property type="entry name" value="CAP/Cytokinesis_protein"/>
</dbReference>
<feature type="compositionally biased region" description="Low complexity" evidence="1">
    <location>
        <begin position="28"/>
        <end position="52"/>
    </location>
</feature>
<evidence type="ECO:0000313" key="4">
    <source>
        <dbReference type="Proteomes" id="UP000242877"/>
    </source>
</evidence>
<dbReference type="InterPro" id="IPR038765">
    <property type="entry name" value="Papain-like_cys_pep_sf"/>
</dbReference>
<dbReference type="Pfam" id="PF01841">
    <property type="entry name" value="Transglut_core"/>
    <property type="match status" value="1"/>
</dbReference>
<dbReference type="PANTHER" id="PTHR46333:SF5">
    <property type="entry name" value="TRANSGLUTAMINASE-LIKE DOMAIN-CONTAINING PROTEIN"/>
    <property type="match status" value="1"/>
</dbReference>